<keyword evidence="4 7" id="KW-1133">Transmembrane helix</keyword>
<evidence type="ECO:0000313" key="8">
    <source>
        <dbReference type="EMBL" id="KAK1152645.1"/>
    </source>
</evidence>
<evidence type="ECO:0000313" key="9">
    <source>
        <dbReference type="Proteomes" id="UP001230051"/>
    </source>
</evidence>
<dbReference type="PANTHER" id="PTHR19282">
    <property type="entry name" value="TETRASPANIN"/>
    <property type="match status" value="1"/>
</dbReference>
<dbReference type="InterPro" id="IPR000301">
    <property type="entry name" value="Tetraspanin_animals"/>
</dbReference>
<evidence type="ECO:0000256" key="6">
    <source>
        <dbReference type="PIRSR" id="PIRSR002419-1"/>
    </source>
</evidence>
<dbReference type="Proteomes" id="UP001230051">
    <property type="component" value="Unassembled WGS sequence"/>
</dbReference>
<feature type="transmembrane region" description="Helical" evidence="7">
    <location>
        <begin position="55"/>
        <end position="75"/>
    </location>
</feature>
<dbReference type="Pfam" id="PF00335">
    <property type="entry name" value="Tetraspanin"/>
    <property type="match status" value="1"/>
</dbReference>
<evidence type="ECO:0000256" key="2">
    <source>
        <dbReference type="ARBA" id="ARBA00006840"/>
    </source>
</evidence>
<proteinExistence type="inferred from homology"/>
<dbReference type="AlphaFoldDB" id="A0AAD8CL98"/>
<dbReference type="InterPro" id="IPR018503">
    <property type="entry name" value="Tetraspanin_CS"/>
</dbReference>
<comment type="similarity">
    <text evidence="2 7">Belongs to the tetraspanin (TM4SF) family.</text>
</comment>
<dbReference type="PROSITE" id="PS00421">
    <property type="entry name" value="TM4_1"/>
    <property type="match status" value="1"/>
</dbReference>
<dbReference type="SUPFAM" id="SSF48652">
    <property type="entry name" value="Tetraspanin"/>
    <property type="match status" value="1"/>
</dbReference>
<dbReference type="InterPro" id="IPR018499">
    <property type="entry name" value="Tetraspanin/Peripherin"/>
</dbReference>
<dbReference type="PIRSF" id="PIRSF002419">
    <property type="entry name" value="Tetraspanin"/>
    <property type="match status" value="1"/>
</dbReference>
<sequence length="221" mass="24191">MGKVKGGMKCVKYLLFIFNFIFWVVGSVVLAVGLWLRFDSTTTSIFEVESSPATFFIGVYILIGAGTLIMLVGFFGCCGAVRESQCLLGLFFSSILVIFAAEVAAGVFGFMNKDTIVNEIKDVYTSAVDDFNRDYSSNHTLTVFHEALKCCGNGTPDKDTNIHRLCTKGDEKSCLLAIEEFFNGKLYIIGYVGIGIAGVMIIGMVFSMVLCCAIRNSRDMI</sequence>
<gene>
    <name evidence="8" type="primary">CD9</name>
    <name evidence="8" type="ORF">AOXY_G30744</name>
</gene>
<keyword evidence="3 7" id="KW-0812">Transmembrane</keyword>
<evidence type="ECO:0000256" key="4">
    <source>
        <dbReference type="ARBA" id="ARBA00022989"/>
    </source>
</evidence>
<dbReference type="Gene3D" id="1.10.1450.10">
    <property type="entry name" value="Tetraspanin"/>
    <property type="match status" value="1"/>
</dbReference>
<evidence type="ECO:0000256" key="5">
    <source>
        <dbReference type="ARBA" id="ARBA00023136"/>
    </source>
</evidence>
<dbReference type="EMBL" id="JAGXEW010000045">
    <property type="protein sequence ID" value="KAK1152645.1"/>
    <property type="molecule type" value="Genomic_DNA"/>
</dbReference>
<feature type="disulfide bond" evidence="6">
    <location>
        <begin position="151"/>
        <end position="166"/>
    </location>
</feature>
<keyword evidence="6" id="KW-1015">Disulfide bond</keyword>
<dbReference type="PRINTS" id="PR00259">
    <property type="entry name" value="TMFOUR"/>
</dbReference>
<feature type="transmembrane region" description="Helical" evidence="7">
    <location>
        <begin position="87"/>
        <end position="111"/>
    </location>
</feature>
<evidence type="ECO:0000256" key="3">
    <source>
        <dbReference type="ARBA" id="ARBA00022692"/>
    </source>
</evidence>
<feature type="transmembrane region" description="Helical" evidence="7">
    <location>
        <begin position="188"/>
        <end position="214"/>
    </location>
</feature>
<organism evidence="8 9">
    <name type="scientific">Acipenser oxyrinchus oxyrinchus</name>
    <dbReference type="NCBI Taxonomy" id="40147"/>
    <lineage>
        <taxon>Eukaryota</taxon>
        <taxon>Metazoa</taxon>
        <taxon>Chordata</taxon>
        <taxon>Craniata</taxon>
        <taxon>Vertebrata</taxon>
        <taxon>Euteleostomi</taxon>
        <taxon>Actinopterygii</taxon>
        <taxon>Chondrostei</taxon>
        <taxon>Acipenseriformes</taxon>
        <taxon>Acipenseridae</taxon>
        <taxon>Acipenser</taxon>
    </lineage>
</organism>
<evidence type="ECO:0000256" key="7">
    <source>
        <dbReference type="RuleBase" id="RU361218"/>
    </source>
</evidence>
<keyword evidence="9" id="KW-1185">Reference proteome</keyword>
<reference evidence="8" key="1">
    <citation type="submission" date="2022-02" db="EMBL/GenBank/DDBJ databases">
        <title>Atlantic sturgeon de novo genome assembly.</title>
        <authorList>
            <person name="Stock M."/>
            <person name="Klopp C."/>
            <person name="Guiguen Y."/>
            <person name="Cabau C."/>
            <person name="Parinello H."/>
            <person name="Santidrian Yebra-Pimentel E."/>
            <person name="Kuhl H."/>
            <person name="Dirks R.P."/>
            <person name="Guessner J."/>
            <person name="Wuertz S."/>
            <person name="Du K."/>
            <person name="Schartl M."/>
        </authorList>
    </citation>
    <scope>NUCLEOTIDE SEQUENCE</scope>
    <source>
        <strain evidence="8">STURGEONOMICS-FGT-2020</strain>
        <tissue evidence="8">Whole blood</tissue>
    </source>
</reference>
<feature type="transmembrane region" description="Helical" evidence="7">
    <location>
        <begin position="12"/>
        <end position="35"/>
    </location>
</feature>
<evidence type="ECO:0000256" key="1">
    <source>
        <dbReference type="ARBA" id="ARBA00004141"/>
    </source>
</evidence>
<accession>A0AAD8CL98</accession>
<dbReference type="PANTHER" id="PTHR19282:SF155">
    <property type="entry name" value="TETRASPANIN-2"/>
    <property type="match status" value="1"/>
</dbReference>
<comment type="subcellular location">
    <subcellularLocation>
        <location evidence="1 7">Membrane</location>
        <topology evidence="1 7">Multi-pass membrane protein</topology>
    </subcellularLocation>
</comment>
<keyword evidence="5 7" id="KW-0472">Membrane</keyword>
<protein>
    <recommendedName>
        <fullName evidence="7">Tetraspanin</fullName>
    </recommendedName>
</protein>
<comment type="caution">
    <text evidence="8">The sequence shown here is derived from an EMBL/GenBank/DDBJ whole genome shotgun (WGS) entry which is preliminary data.</text>
</comment>
<dbReference type="InterPro" id="IPR008952">
    <property type="entry name" value="Tetraspanin_EC2_sf"/>
</dbReference>
<dbReference type="GO" id="GO:0005886">
    <property type="term" value="C:plasma membrane"/>
    <property type="evidence" value="ECO:0007669"/>
    <property type="project" value="TreeGrafter"/>
</dbReference>
<name>A0AAD8CL98_ACIOX</name>